<dbReference type="Pfam" id="PF00589">
    <property type="entry name" value="Phage_integrase"/>
    <property type="match status" value="1"/>
</dbReference>
<keyword evidence="3" id="KW-0233">DNA recombination</keyword>
<evidence type="ECO:0000313" key="6">
    <source>
        <dbReference type="Proteomes" id="UP001549920"/>
    </source>
</evidence>
<protein>
    <recommendedName>
        <fullName evidence="4">Tyr recombinase domain-containing protein</fullName>
    </recommendedName>
</protein>
<dbReference type="PANTHER" id="PTHR35617:SF3">
    <property type="entry name" value="CORE-BINDING (CB) DOMAIN-CONTAINING PROTEIN"/>
    <property type="match status" value="1"/>
</dbReference>
<dbReference type="Proteomes" id="UP001549920">
    <property type="component" value="Unassembled WGS sequence"/>
</dbReference>
<accession>A0ABR3IAZ4</accession>
<keyword evidence="1" id="KW-0229">DNA integration</keyword>
<reference evidence="5 6" key="1">
    <citation type="submission" date="2024-06" db="EMBL/GenBank/DDBJ databases">
        <title>A chromosome-level genome assembly of beet webworm, Loxostege sticticalis.</title>
        <authorList>
            <person name="Zhang Y."/>
        </authorList>
    </citation>
    <scope>NUCLEOTIDE SEQUENCE [LARGE SCALE GENOMIC DNA]</scope>
    <source>
        <strain evidence="5">AQ026</strain>
        <tissue evidence="5">Whole body</tissue>
    </source>
</reference>
<comment type="caution">
    <text evidence="5">The sequence shown here is derived from an EMBL/GenBank/DDBJ whole genome shotgun (WGS) entry which is preliminary data.</text>
</comment>
<dbReference type="InterPro" id="IPR002104">
    <property type="entry name" value="Integrase_catalytic"/>
</dbReference>
<dbReference type="CDD" id="cd00397">
    <property type="entry name" value="DNA_BRE_C"/>
    <property type="match status" value="1"/>
</dbReference>
<evidence type="ECO:0000256" key="1">
    <source>
        <dbReference type="ARBA" id="ARBA00022908"/>
    </source>
</evidence>
<keyword evidence="6" id="KW-1185">Reference proteome</keyword>
<dbReference type="PANTHER" id="PTHR35617">
    <property type="entry name" value="PHAGE_INTEGRASE DOMAIN-CONTAINING PROTEIN"/>
    <property type="match status" value="1"/>
</dbReference>
<keyword evidence="2" id="KW-0238">DNA-binding</keyword>
<dbReference type="SUPFAM" id="SSF56349">
    <property type="entry name" value="DNA breaking-rejoining enzymes"/>
    <property type="match status" value="1"/>
</dbReference>
<name>A0ABR3IAZ4_LOXSC</name>
<dbReference type="InterPro" id="IPR013762">
    <property type="entry name" value="Integrase-like_cat_sf"/>
</dbReference>
<dbReference type="InterPro" id="IPR004107">
    <property type="entry name" value="Integrase_SAM-like_N"/>
</dbReference>
<dbReference type="Pfam" id="PF02899">
    <property type="entry name" value="Phage_int_SAM_1"/>
    <property type="match status" value="1"/>
</dbReference>
<evidence type="ECO:0000256" key="2">
    <source>
        <dbReference type="ARBA" id="ARBA00023125"/>
    </source>
</evidence>
<dbReference type="Gene3D" id="1.10.443.10">
    <property type="entry name" value="Intergrase catalytic core"/>
    <property type="match status" value="1"/>
</dbReference>
<dbReference type="InterPro" id="IPR011010">
    <property type="entry name" value="DNA_brk_join_enz"/>
</dbReference>
<evidence type="ECO:0000256" key="3">
    <source>
        <dbReference type="ARBA" id="ARBA00023172"/>
    </source>
</evidence>
<organism evidence="5 6">
    <name type="scientific">Loxostege sticticalis</name>
    <name type="common">Beet webworm moth</name>
    <dbReference type="NCBI Taxonomy" id="481309"/>
    <lineage>
        <taxon>Eukaryota</taxon>
        <taxon>Metazoa</taxon>
        <taxon>Ecdysozoa</taxon>
        <taxon>Arthropoda</taxon>
        <taxon>Hexapoda</taxon>
        <taxon>Insecta</taxon>
        <taxon>Pterygota</taxon>
        <taxon>Neoptera</taxon>
        <taxon>Endopterygota</taxon>
        <taxon>Lepidoptera</taxon>
        <taxon>Glossata</taxon>
        <taxon>Ditrysia</taxon>
        <taxon>Pyraloidea</taxon>
        <taxon>Crambidae</taxon>
        <taxon>Pyraustinae</taxon>
        <taxon>Loxostege</taxon>
    </lineage>
</organism>
<dbReference type="PROSITE" id="PS51898">
    <property type="entry name" value="TYR_RECOMBINASE"/>
    <property type="match status" value="1"/>
</dbReference>
<proteinExistence type="predicted"/>
<sequence>MREGFIRQGVPETAVEVMLSSISQNTKSQYSSSLKQWWEYCKRKNCNFYDVSLVSLLDFLTNCMKSGSSYGTLNNHRSAISLISTNTIGQNDTIKRFFKGVFRLKPCFPRYNFTWNPNIVLNYVETLFPNESLSLQDLTKKLVILLALATGQRIQTLSLIRIQNVHTFTDKIVITITDMIKTSGIGRQQPTLNLPFFTQRPAICPASCLQTYIKTSEPRRMSNVSNLLLTCKKPYRAATAQTIRRWIKDILESSGVDTTIFNAHSTRHASTSAALRAGVSLDVIRRCAGWSEQSATFANFYNRPVIDSNPSLIGIEE</sequence>
<dbReference type="InterPro" id="IPR010998">
    <property type="entry name" value="Integrase_recombinase_N"/>
</dbReference>
<gene>
    <name evidence="5" type="ORF">ABMA27_015006</name>
</gene>
<dbReference type="EMBL" id="JBEUOH010000006">
    <property type="protein sequence ID" value="KAL0893421.1"/>
    <property type="molecule type" value="Genomic_DNA"/>
</dbReference>
<dbReference type="Gene3D" id="1.10.150.130">
    <property type="match status" value="1"/>
</dbReference>
<evidence type="ECO:0000259" key="4">
    <source>
        <dbReference type="PROSITE" id="PS51898"/>
    </source>
</evidence>
<evidence type="ECO:0000313" key="5">
    <source>
        <dbReference type="EMBL" id="KAL0893421.1"/>
    </source>
</evidence>
<feature type="domain" description="Tyr recombinase" evidence="4">
    <location>
        <begin position="103"/>
        <end position="314"/>
    </location>
</feature>